<evidence type="ECO:0000313" key="3">
    <source>
        <dbReference type="EMBL" id="SVC83048.1"/>
    </source>
</evidence>
<dbReference type="InterPro" id="IPR000683">
    <property type="entry name" value="Gfo/Idh/MocA-like_OxRdtase_N"/>
</dbReference>
<dbReference type="InterPro" id="IPR050463">
    <property type="entry name" value="Gfo/Idh/MocA_oxidrdct_glycsds"/>
</dbReference>
<dbReference type="AlphaFoldDB" id="A0A382QDM3"/>
<keyword evidence="1" id="KW-0560">Oxidoreductase</keyword>
<dbReference type="PANTHER" id="PTHR43818:SF11">
    <property type="entry name" value="BCDNA.GH03377"/>
    <property type="match status" value="1"/>
</dbReference>
<dbReference type="Gene3D" id="3.40.50.720">
    <property type="entry name" value="NAD(P)-binding Rossmann-like Domain"/>
    <property type="match status" value="1"/>
</dbReference>
<sequence length="115" mass="12360">MSPKMISVGVIGAGANTKLLHIPNLQAIKGVEVVAVANRTLQSSRKVAKNFGIPTVFENWEDIIFHDSIDAVCIGTWPYMHAPMTIAALEAGKHVLCEARMALNSGEASEMLEVS</sequence>
<dbReference type="Pfam" id="PF01408">
    <property type="entry name" value="GFO_IDH_MocA"/>
    <property type="match status" value="1"/>
</dbReference>
<protein>
    <recommendedName>
        <fullName evidence="2">Gfo/Idh/MocA-like oxidoreductase N-terminal domain-containing protein</fullName>
    </recommendedName>
</protein>
<accession>A0A382QDM3</accession>
<reference evidence="3" key="1">
    <citation type="submission" date="2018-05" db="EMBL/GenBank/DDBJ databases">
        <authorList>
            <person name="Lanie J.A."/>
            <person name="Ng W.-L."/>
            <person name="Kazmierczak K.M."/>
            <person name="Andrzejewski T.M."/>
            <person name="Davidsen T.M."/>
            <person name="Wayne K.J."/>
            <person name="Tettelin H."/>
            <person name="Glass J.I."/>
            <person name="Rusch D."/>
            <person name="Podicherti R."/>
            <person name="Tsui H.-C.T."/>
            <person name="Winkler M.E."/>
        </authorList>
    </citation>
    <scope>NUCLEOTIDE SEQUENCE</scope>
</reference>
<dbReference type="EMBL" id="UINC01113439">
    <property type="protein sequence ID" value="SVC83048.1"/>
    <property type="molecule type" value="Genomic_DNA"/>
</dbReference>
<evidence type="ECO:0000256" key="1">
    <source>
        <dbReference type="ARBA" id="ARBA00023002"/>
    </source>
</evidence>
<dbReference type="GO" id="GO:0000166">
    <property type="term" value="F:nucleotide binding"/>
    <property type="evidence" value="ECO:0007669"/>
    <property type="project" value="InterPro"/>
</dbReference>
<evidence type="ECO:0000259" key="2">
    <source>
        <dbReference type="Pfam" id="PF01408"/>
    </source>
</evidence>
<feature type="non-terminal residue" evidence="3">
    <location>
        <position position="115"/>
    </location>
</feature>
<feature type="domain" description="Gfo/Idh/MocA-like oxidoreductase N-terminal" evidence="2">
    <location>
        <begin position="6"/>
        <end position="113"/>
    </location>
</feature>
<organism evidence="3">
    <name type="scientific">marine metagenome</name>
    <dbReference type="NCBI Taxonomy" id="408172"/>
    <lineage>
        <taxon>unclassified sequences</taxon>
        <taxon>metagenomes</taxon>
        <taxon>ecological metagenomes</taxon>
    </lineage>
</organism>
<dbReference type="InterPro" id="IPR036291">
    <property type="entry name" value="NAD(P)-bd_dom_sf"/>
</dbReference>
<proteinExistence type="predicted"/>
<gene>
    <name evidence="3" type="ORF">METZ01_LOCUS335902</name>
</gene>
<dbReference type="SUPFAM" id="SSF51735">
    <property type="entry name" value="NAD(P)-binding Rossmann-fold domains"/>
    <property type="match status" value="1"/>
</dbReference>
<dbReference type="GO" id="GO:0016491">
    <property type="term" value="F:oxidoreductase activity"/>
    <property type="evidence" value="ECO:0007669"/>
    <property type="project" value="UniProtKB-KW"/>
</dbReference>
<dbReference type="PANTHER" id="PTHR43818">
    <property type="entry name" value="BCDNA.GH03377"/>
    <property type="match status" value="1"/>
</dbReference>
<name>A0A382QDM3_9ZZZZ</name>